<proteinExistence type="predicted"/>
<dbReference type="SUPFAM" id="SSF52540">
    <property type="entry name" value="P-loop containing nucleoside triphosphate hydrolases"/>
    <property type="match status" value="1"/>
</dbReference>
<feature type="non-terminal residue" evidence="1">
    <location>
        <position position="160"/>
    </location>
</feature>
<evidence type="ECO:0000313" key="1">
    <source>
        <dbReference type="EMBL" id="NNH23819.1"/>
    </source>
</evidence>
<reference evidence="1 2" key="1">
    <citation type="submission" date="2020-05" db="EMBL/GenBank/DDBJ databases">
        <title>MicrobeNet Type strains.</title>
        <authorList>
            <person name="Nicholson A.C."/>
        </authorList>
    </citation>
    <scope>NUCLEOTIDE SEQUENCE [LARGE SCALE GENOMIC DNA]</scope>
    <source>
        <strain evidence="1 2">JCM 14547</strain>
    </source>
</reference>
<accession>A0A849BKK9</accession>
<sequence length="160" mass="15937">MLVAVASAKGSPGTTALAVLLASLWPGDVALADVDPAGGDLALRYRGPDGAPLEEDRGLLSLGAAVRRGAEAELAPHLQPVAGGLDVLVGVSAPEQVAGLGPVWGSVARALRPHDRDVVADCGRVLPGAAHLPVLAGADAVVLVARPDVAGAAHLRERVA</sequence>
<organism evidence="1 2">
    <name type="scientific">Pseudokineococcus marinus</name>
    <dbReference type="NCBI Taxonomy" id="351215"/>
    <lineage>
        <taxon>Bacteria</taxon>
        <taxon>Bacillati</taxon>
        <taxon>Actinomycetota</taxon>
        <taxon>Actinomycetes</taxon>
        <taxon>Kineosporiales</taxon>
        <taxon>Kineosporiaceae</taxon>
        <taxon>Pseudokineococcus</taxon>
    </lineage>
</organism>
<dbReference type="Proteomes" id="UP000555552">
    <property type="component" value="Unassembled WGS sequence"/>
</dbReference>
<dbReference type="EMBL" id="JABEMA010000201">
    <property type="protein sequence ID" value="NNH23819.1"/>
    <property type="molecule type" value="Genomic_DNA"/>
</dbReference>
<evidence type="ECO:0008006" key="3">
    <source>
        <dbReference type="Google" id="ProtNLM"/>
    </source>
</evidence>
<comment type="caution">
    <text evidence="1">The sequence shown here is derived from an EMBL/GenBank/DDBJ whole genome shotgun (WGS) entry which is preliminary data.</text>
</comment>
<dbReference type="InterPro" id="IPR027417">
    <property type="entry name" value="P-loop_NTPase"/>
</dbReference>
<protein>
    <recommendedName>
        <fullName evidence="3">MinD-like ATPase involved in chromosome partitioning or flagellar assembly</fullName>
    </recommendedName>
</protein>
<dbReference type="AlphaFoldDB" id="A0A849BKK9"/>
<name>A0A849BKK9_9ACTN</name>
<gene>
    <name evidence="1" type="ORF">HLB09_12095</name>
</gene>
<evidence type="ECO:0000313" key="2">
    <source>
        <dbReference type="Proteomes" id="UP000555552"/>
    </source>
</evidence>
<dbReference type="Gene3D" id="3.40.50.300">
    <property type="entry name" value="P-loop containing nucleotide triphosphate hydrolases"/>
    <property type="match status" value="1"/>
</dbReference>
<keyword evidence="2" id="KW-1185">Reference proteome</keyword>